<dbReference type="InterPro" id="IPR049166">
    <property type="entry name" value="GH39_cat"/>
</dbReference>
<dbReference type="Gene3D" id="2.60.40.1500">
    <property type="entry name" value="Glycosyl hydrolase domain, family 39"/>
    <property type="match status" value="1"/>
</dbReference>
<dbReference type="InterPro" id="IPR051923">
    <property type="entry name" value="Glycosyl_Hydrolase_39"/>
</dbReference>
<evidence type="ECO:0000256" key="3">
    <source>
        <dbReference type="ARBA" id="ARBA00023295"/>
    </source>
</evidence>
<proteinExistence type="inferred from homology"/>
<feature type="domain" description="Glycosyl hydrolases family 39 N-terminal catalytic" evidence="5">
    <location>
        <begin position="92"/>
        <end position="468"/>
    </location>
</feature>
<dbReference type="AlphaFoldDB" id="A0A0M0JRP2"/>
<dbReference type="PRINTS" id="PR00745">
    <property type="entry name" value="GLHYDRLASE39"/>
</dbReference>
<organism evidence="6 7">
    <name type="scientific">Chrysochromulina tobinii</name>
    <dbReference type="NCBI Taxonomy" id="1460289"/>
    <lineage>
        <taxon>Eukaryota</taxon>
        <taxon>Haptista</taxon>
        <taxon>Haptophyta</taxon>
        <taxon>Prymnesiophyceae</taxon>
        <taxon>Prymnesiales</taxon>
        <taxon>Chrysochromulinaceae</taxon>
        <taxon>Chrysochromulina</taxon>
    </lineage>
</organism>
<dbReference type="OrthoDB" id="15153at2759"/>
<reference evidence="7" key="1">
    <citation type="journal article" date="2015" name="PLoS Genet.">
        <title>Genome Sequence and Transcriptome Analyses of Chrysochromulina tobin: Metabolic Tools for Enhanced Algal Fitness in the Prominent Order Prymnesiales (Haptophyceae).</title>
        <authorList>
            <person name="Hovde B.T."/>
            <person name="Deodato C.R."/>
            <person name="Hunsperger H.M."/>
            <person name="Ryken S.A."/>
            <person name="Yost W."/>
            <person name="Jha R.K."/>
            <person name="Patterson J."/>
            <person name="Monnat R.J. Jr."/>
            <person name="Barlow S.B."/>
            <person name="Starkenburg S.R."/>
            <person name="Cattolico R.A."/>
        </authorList>
    </citation>
    <scope>NUCLEOTIDE SEQUENCE</scope>
    <source>
        <strain evidence="7">CCMP291</strain>
    </source>
</reference>
<dbReference type="Pfam" id="PF01229">
    <property type="entry name" value="Glyco_hydro_39"/>
    <property type="match status" value="2"/>
</dbReference>
<gene>
    <name evidence="6" type="ORF">Ctob_013600</name>
</gene>
<dbReference type="InterPro" id="IPR000514">
    <property type="entry name" value="Glyco_hydro_39"/>
</dbReference>
<dbReference type="PANTHER" id="PTHR12631:SF10">
    <property type="entry name" value="BETA-XYLOSIDASE-LIKE PROTEIN-RELATED"/>
    <property type="match status" value="1"/>
</dbReference>
<feature type="active site" description="Proton donor" evidence="4">
    <location>
        <position position="135"/>
    </location>
</feature>
<keyword evidence="7" id="KW-1185">Reference proteome</keyword>
<name>A0A0M0JRP2_9EUKA</name>
<dbReference type="SUPFAM" id="SSF51445">
    <property type="entry name" value="(Trans)glycosidases"/>
    <property type="match status" value="1"/>
</dbReference>
<evidence type="ECO:0000256" key="2">
    <source>
        <dbReference type="ARBA" id="ARBA00022801"/>
    </source>
</evidence>
<accession>A0A0M0JRP2</accession>
<dbReference type="GO" id="GO:0004553">
    <property type="term" value="F:hydrolase activity, hydrolyzing O-glycosyl compounds"/>
    <property type="evidence" value="ECO:0007669"/>
    <property type="project" value="InterPro"/>
</dbReference>
<evidence type="ECO:0000259" key="5">
    <source>
        <dbReference type="Pfam" id="PF01229"/>
    </source>
</evidence>
<dbReference type="PANTHER" id="PTHR12631">
    <property type="entry name" value="ALPHA-L-IDURONIDASE"/>
    <property type="match status" value="1"/>
</dbReference>
<protein>
    <submittedName>
        <fullName evidence="6">Glycoside hydrolase family protein</fullName>
    </submittedName>
</protein>
<evidence type="ECO:0000256" key="1">
    <source>
        <dbReference type="ARBA" id="ARBA00008875"/>
    </source>
</evidence>
<keyword evidence="3" id="KW-0326">Glycosidase</keyword>
<dbReference type="SUPFAM" id="SSF51011">
    <property type="entry name" value="Glycosyl hydrolase domain"/>
    <property type="match status" value="1"/>
</dbReference>
<keyword evidence="2 6" id="KW-0378">Hydrolase</keyword>
<dbReference type="InterPro" id="IPR017853">
    <property type="entry name" value="GH"/>
</dbReference>
<evidence type="ECO:0000256" key="4">
    <source>
        <dbReference type="PIRSR" id="PIRSR600514-1"/>
    </source>
</evidence>
<comment type="caution">
    <text evidence="6">The sequence shown here is derived from an EMBL/GenBank/DDBJ whole genome shotgun (WGS) entry which is preliminary data.</text>
</comment>
<sequence>MAAIAALAIFGAADLPTVEITLDVSGTVDPFPHNWERTFGSGHALLATRADWQQQMQRSVNEIGLRGVRMHGVLDDDMSVTPDDAFGNRGAYKGLTSPPADYEQWHDLIKAFGQHLLDRYGLGIVSRWYFEVWNEMWGMPYPAAYLPLYNASAVALKAVHPALQVGGPSSANLEHVADLIADTIKAQIPLDFISSHHYPSDPSCSRAGGGKNTMNANCFSLDVLESAAIAKDASLPYFLSEYKDGLQGGPGTGFGGPHSDSSYAAAFVIHTLPRLSSLEVVSWWTFSDIFEENWMIGLPFYGGYHLIASLIRYGLLTVDGVAKPAYRAFELLYNAGMRRLRNLEVTDTTPQYMNESTVSAFATLGDRFGTGTGLQLFLANFGPEVGASPSAWVPGARNVTITMHRDASDGPWPSSGLLRRIDDDSTAPYAAWVQMGKPPSLNPSQLAQLHAKSQTKDEWVALAVQGEVATLTLELPEYGVAHLAVQLSPSTKQRVSLDGYSRAVG</sequence>
<comment type="similarity">
    <text evidence="1">Belongs to the glycosyl hydrolase 39 family.</text>
</comment>
<dbReference type="EMBL" id="JWZX01002494">
    <property type="protein sequence ID" value="KOO28918.1"/>
    <property type="molecule type" value="Genomic_DNA"/>
</dbReference>
<dbReference type="Gene3D" id="3.20.20.80">
    <property type="entry name" value="Glycosidases"/>
    <property type="match status" value="1"/>
</dbReference>
<dbReference type="GO" id="GO:0005975">
    <property type="term" value="P:carbohydrate metabolic process"/>
    <property type="evidence" value="ECO:0007669"/>
    <property type="project" value="InterPro"/>
</dbReference>
<evidence type="ECO:0000313" key="7">
    <source>
        <dbReference type="Proteomes" id="UP000037460"/>
    </source>
</evidence>
<dbReference type="Proteomes" id="UP000037460">
    <property type="component" value="Unassembled WGS sequence"/>
</dbReference>
<feature type="domain" description="Glycosyl hydrolases family 39 N-terminal catalytic" evidence="5">
    <location>
        <begin position="20"/>
        <end position="85"/>
    </location>
</feature>
<evidence type="ECO:0000313" key="6">
    <source>
        <dbReference type="EMBL" id="KOO28918.1"/>
    </source>
</evidence>